<evidence type="ECO:0000256" key="3">
    <source>
        <dbReference type="ARBA" id="ARBA00023284"/>
    </source>
</evidence>
<dbReference type="Gene3D" id="3.40.30.10">
    <property type="entry name" value="Glutaredoxin"/>
    <property type="match status" value="1"/>
</dbReference>
<dbReference type="InterPro" id="IPR013766">
    <property type="entry name" value="Thioredoxin_domain"/>
</dbReference>
<protein>
    <submittedName>
        <fullName evidence="6">Thioredoxin</fullName>
    </submittedName>
</protein>
<proteinExistence type="predicted"/>
<reference evidence="6 7" key="1">
    <citation type="submission" date="2014-07" db="EMBL/GenBank/DDBJ databases">
        <title>Comparative analysis of Nitrosococcus oceani genome inventories of strains from Pacific and Atlantic gyres.</title>
        <authorList>
            <person name="Lim C.K."/>
            <person name="Wang L."/>
            <person name="Sayavedra-Soto L.A."/>
            <person name="Klotz M.G."/>
        </authorList>
    </citation>
    <scope>NUCLEOTIDE SEQUENCE [LARGE SCALE GENOMIC DNA]</scope>
    <source>
        <strain evidence="6 7">C-27</strain>
    </source>
</reference>
<evidence type="ECO:0000259" key="5">
    <source>
        <dbReference type="PROSITE" id="PS51352"/>
    </source>
</evidence>
<dbReference type="GO" id="GO:0030313">
    <property type="term" value="C:cell envelope"/>
    <property type="evidence" value="ECO:0007669"/>
    <property type="project" value="UniProtKB-SubCell"/>
</dbReference>
<dbReference type="CDD" id="cd02966">
    <property type="entry name" value="TlpA_like_family"/>
    <property type="match status" value="1"/>
</dbReference>
<comment type="subcellular location">
    <subcellularLocation>
        <location evidence="1">Cell envelope</location>
    </subcellularLocation>
</comment>
<dbReference type="PANTHER" id="PTHR42852">
    <property type="entry name" value="THIOL:DISULFIDE INTERCHANGE PROTEIN DSBE"/>
    <property type="match status" value="1"/>
</dbReference>
<evidence type="ECO:0000313" key="6">
    <source>
        <dbReference type="EMBL" id="KFI20062.1"/>
    </source>
</evidence>
<dbReference type="InterPro" id="IPR017937">
    <property type="entry name" value="Thioredoxin_CS"/>
</dbReference>
<dbReference type="PROSITE" id="PS51352">
    <property type="entry name" value="THIOREDOXIN_2"/>
    <property type="match status" value="1"/>
</dbReference>
<gene>
    <name evidence="6" type="ORF">IB75_05415</name>
</gene>
<dbReference type="PANTHER" id="PTHR42852:SF17">
    <property type="entry name" value="THIOREDOXIN-LIKE PROTEIN HI_1115"/>
    <property type="match status" value="1"/>
</dbReference>
<dbReference type="HOGENOM" id="CLU_042529_11_2_6"/>
<organism evidence="6 7">
    <name type="scientific">Nitrosococcus oceani C-27</name>
    <dbReference type="NCBI Taxonomy" id="314279"/>
    <lineage>
        <taxon>Bacteria</taxon>
        <taxon>Pseudomonadati</taxon>
        <taxon>Pseudomonadota</taxon>
        <taxon>Gammaproteobacteria</taxon>
        <taxon>Chromatiales</taxon>
        <taxon>Chromatiaceae</taxon>
        <taxon>Nitrosococcus</taxon>
    </lineage>
</organism>
<keyword evidence="2" id="KW-0201">Cytochrome c-type biogenesis</keyword>
<keyword evidence="3" id="KW-0676">Redox-active center</keyword>
<evidence type="ECO:0000256" key="2">
    <source>
        <dbReference type="ARBA" id="ARBA00022748"/>
    </source>
</evidence>
<dbReference type="OrthoDB" id="9788279at2"/>
<dbReference type="PROSITE" id="PS00194">
    <property type="entry name" value="THIOREDOXIN_1"/>
    <property type="match status" value="1"/>
</dbReference>
<dbReference type="Pfam" id="PF08534">
    <property type="entry name" value="Redoxin"/>
    <property type="match status" value="1"/>
</dbReference>
<feature type="transmembrane region" description="Helical" evidence="4">
    <location>
        <begin position="7"/>
        <end position="25"/>
    </location>
</feature>
<dbReference type="GO" id="GO:0017004">
    <property type="term" value="P:cytochrome complex assembly"/>
    <property type="evidence" value="ECO:0007669"/>
    <property type="project" value="UniProtKB-KW"/>
</dbReference>
<accession>A0A0E2ZNV5</accession>
<keyword evidence="4" id="KW-0472">Membrane</keyword>
<name>A0A0E2ZNV5_9GAMM</name>
<feature type="domain" description="Thioredoxin" evidence="5">
    <location>
        <begin position="33"/>
        <end position="173"/>
    </location>
</feature>
<dbReference type="InterPro" id="IPR036249">
    <property type="entry name" value="Thioredoxin-like_sf"/>
</dbReference>
<sequence>MNKIIRWPLILTVALLAGIGGYILYQTQQDDRPTTGPIRPVFKLPDAHGTEHDIREWDGKVVVINFWATWCPPCLEEIPEFIELQRSLGEQGLQFIGVAIDRPDKVKAFIKEYGINYPILVSEEKAPRVAMDYGNELDVVPYTAFINRAGQIVYTHAGVLDKETTKSFILPLL</sequence>
<evidence type="ECO:0000313" key="7">
    <source>
        <dbReference type="Proteomes" id="UP000028839"/>
    </source>
</evidence>
<keyword evidence="4" id="KW-1133">Transmembrane helix</keyword>
<dbReference type="InterPro" id="IPR050553">
    <property type="entry name" value="Thioredoxin_ResA/DsbE_sf"/>
</dbReference>
<dbReference type="AlphaFoldDB" id="A0A0E2ZNV5"/>
<keyword evidence="4" id="KW-0812">Transmembrane</keyword>
<dbReference type="SUPFAM" id="SSF52833">
    <property type="entry name" value="Thioredoxin-like"/>
    <property type="match status" value="1"/>
</dbReference>
<dbReference type="InterPro" id="IPR013740">
    <property type="entry name" value="Redoxin"/>
</dbReference>
<evidence type="ECO:0000256" key="4">
    <source>
        <dbReference type="SAM" id="Phobius"/>
    </source>
</evidence>
<dbReference type="GO" id="GO:0015036">
    <property type="term" value="F:disulfide oxidoreductase activity"/>
    <property type="evidence" value="ECO:0007669"/>
    <property type="project" value="UniProtKB-ARBA"/>
</dbReference>
<evidence type="ECO:0000256" key="1">
    <source>
        <dbReference type="ARBA" id="ARBA00004196"/>
    </source>
</evidence>
<comment type="caution">
    <text evidence="6">The sequence shown here is derived from an EMBL/GenBank/DDBJ whole genome shotgun (WGS) entry which is preliminary data.</text>
</comment>
<dbReference type="Proteomes" id="UP000028839">
    <property type="component" value="Unassembled WGS sequence"/>
</dbReference>
<dbReference type="EMBL" id="JPGN01000029">
    <property type="protein sequence ID" value="KFI20062.1"/>
    <property type="molecule type" value="Genomic_DNA"/>
</dbReference>